<dbReference type="RefSeq" id="WP_194448711.1">
    <property type="nucleotide sequence ID" value="NZ_CP063849.1"/>
</dbReference>
<organism evidence="1 2">
    <name type="scientific">Paludibaculum fermentans</name>
    <dbReference type="NCBI Taxonomy" id="1473598"/>
    <lineage>
        <taxon>Bacteria</taxon>
        <taxon>Pseudomonadati</taxon>
        <taxon>Acidobacteriota</taxon>
        <taxon>Terriglobia</taxon>
        <taxon>Bryobacterales</taxon>
        <taxon>Bryobacteraceae</taxon>
        <taxon>Paludibaculum</taxon>
    </lineage>
</organism>
<dbReference type="Proteomes" id="UP000593892">
    <property type="component" value="Chromosome"/>
</dbReference>
<keyword evidence="2" id="KW-1185">Reference proteome</keyword>
<dbReference type="KEGG" id="pfer:IRI77_30385"/>
<dbReference type="EMBL" id="CP063849">
    <property type="protein sequence ID" value="QOY87042.1"/>
    <property type="molecule type" value="Genomic_DNA"/>
</dbReference>
<dbReference type="Gene3D" id="3.20.20.80">
    <property type="entry name" value="Glycosidases"/>
    <property type="match status" value="1"/>
</dbReference>
<protein>
    <recommendedName>
        <fullName evidence="3">Beta-galactosidase trimerisation domain-containing protein</fullName>
    </recommendedName>
</protein>
<evidence type="ECO:0008006" key="3">
    <source>
        <dbReference type="Google" id="ProtNLM"/>
    </source>
</evidence>
<accession>A0A7S7NNT4</accession>
<name>A0A7S7NNT4_PALFE</name>
<proteinExistence type="predicted"/>
<dbReference type="Gene3D" id="3.40.50.880">
    <property type="match status" value="1"/>
</dbReference>
<gene>
    <name evidence="1" type="ORF">IRI77_30385</name>
</gene>
<evidence type="ECO:0000313" key="2">
    <source>
        <dbReference type="Proteomes" id="UP000593892"/>
    </source>
</evidence>
<dbReference type="InterPro" id="IPR017853">
    <property type="entry name" value="GH"/>
</dbReference>
<dbReference type="AlphaFoldDB" id="A0A7S7NNT4"/>
<dbReference type="CDD" id="cd03143">
    <property type="entry name" value="A4_beta-galactosidase_middle_domain"/>
    <property type="match status" value="1"/>
</dbReference>
<reference evidence="1 2" key="1">
    <citation type="submission" date="2020-10" db="EMBL/GenBank/DDBJ databases">
        <title>Complete genome sequence of Paludibaculum fermentans P105T, a facultatively anaerobic acidobacterium capable of dissimilatory Fe(III) reduction.</title>
        <authorList>
            <person name="Dedysh S.N."/>
            <person name="Beletsky A.V."/>
            <person name="Kulichevskaya I.S."/>
            <person name="Mardanov A.V."/>
            <person name="Ravin N.V."/>
        </authorList>
    </citation>
    <scope>NUCLEOTIDE SEQUENCE [LARGE SCALE GENOMIC DNA]</scope>
    <source>
        <strain evidence="1 2">P105</strain>
    </source>
</reference>
<evidence type="ECO:0000313" key="1">
    <source>
        <dbReference type="EMBL" id="QOY87042.1"/>
    </source>
</evidence>
<dbReference type="InterPro" id="IPR029062">
    <property type="entry name" value="Class_I_gatase-like"/>
</dbReference>
<dbReference type="SUPFAM" id="SSF51445">
    <property type="entry name" value="(Trans)glycosidases"/>
    <property type="match status" value="1"/>
</dbReference>
<sequence>MQSTAITRRQFGALLAASAVSTAEAAPPRLRRSESYFGLHFDLHPNEKDTVLGRDVTEAMVENLLAQARPDFVQYDSKGHPGWLGWPSKVGPSAPGIVRDSLEIWRKVTARRGVALYIHFSGVWDSEAVRRHPDWARVGPAGEAEPNQTSTFGPYVDQLMIPELREAASKYELDGAWVDGECWATKPDYIQAALKAYGKPAPKSSRDPGWNDWLEFQREQFRKYVRHYVDEVHKTNPGFQIASNWLYSTFVPEEPDLPVDFLSGDYLGNASISTARLEARYMGQTGRPWDLMAWGFQQAQSNAIGHVHKPAVQLEQEASVVLAQSGGFQIYYVPTRAGYFEESHVKTMAQVGKFCRSVQAVSQHTETVPQIGVVFSRETLYQTSNKLFGGWGKASDPARGWLDLLLGCQWSVDVLPDWKLDRVAVRYPCIVLPDWAAPGQRVKDQLVQYVKGGGKLIVCGAGNAELFSAETGIRPLGPPADTPAFVQGAVLGNVTGRWLDFDPGLAQVLARRFPDLDTTAAGTPAAVSLSLGKGTLVVCAGPVGTVYAATHAASVRTFARNLVAPLFEPLVKVSAPPSVEVVLRRKNSQLLVHLLNATDMQVAGDYSTVDFVPPLAGLKLSFGAHKPKSVKLEPTGQALEPALVDGSWTVGIPVLEMHLVAVVVT</sequence>